<evidence type="ECO:0000313" key="4">
    <source>
        <dbReference type="EMBL" id="AXV83483.1"/>
    </source>
</evidence>
<dbReference type="GO" id="GO:0016779">
    <property type="term" value="F:nucleotidyltransferase activity"/>
    <property type="evidence" value="ECO:0007669"/>
    <property type="project" value="UniProtKB-ARBA"/>
</dbReference>
<gene>
    <name evidence="4" type="ORF">CJO77_17960</name>
</gene>
<dbReference type="Proteomes" id="UP000261758">
    <property type="component" value="Plasmid unnamed"/>
</dbReference>
<dbReference type="InterPro" id="IPR029044">
    <property type="entry name" value="Nucleotide-diphossugar_trans"/>
</dbReference>
<protein>
    <submittedName>
        <fullName evidence="4">Molybdopterin-guanine dinucleotide biosynthesis protein MobA</fullName>
    </submittedName>
</protein>
<dbReference type="PANTHER" id="PTHR43777">
    <property type="entry name" value="MOLYBDENUM COFACTOR CYTIDYLYLTRANSFERASE"/>
    <property type="match status" value="1"/>
</dbReference>
<dbReference type="InterPro" id="IPR025877">
    <property type="entry name" value="MobA-like_NTP_Trfase"/>
</dbReference>
<evidence type="ECO:0000313" key="5">
    <source>
        <dbReference type="Proteomes" id="UP000261758"/>
    </source>
</evidence>
<name>A0AAD0SB91_RALSL</name>
<evidence type="ECO:0000256" key="2">
    <source>
        <dbReference type="SAM" id="MobiDB-lite"/>
    </source>
</evidence>
<feature type="compositionally biased region" description="Pro residues" evidence="2">
    <location>
        <begin position="209"/>
        <end position="219"/>
    </location>
</feature>
<organism evidence="4 5">
    <name type="scientific">Ralstonia solanacearum</name>
    <name type="common">Pseudomonas solanacearum</name>
    <dbReference type="NCBI Taxonomy" id="305"/>
    <lineage>
        <taxon>Bacteria</taxon>
        <taxon>Pseudomonadati</taxon>
        <taxon>Pseudomonadota</taxon>
        <taxon>Betaproteobacteria</taxon>
        <taxon>Burkholderiales</taxon>
        <taxon>Burkholderiaceae</taxon>
        <taxon>Ralstonia</taxon>
        <taxon>Ralstonia solanacearum species complex</taxon>
    </lineage>
</organism>
<dbReference type="Pfam" id="PF12804">
    <property type="entry name" value="NTP_transf_3"/>
    <property type="match status" value="1"/>
</dbReference>
<dbReference type="PANTHER" id="PTHR43777:SF1">
    <property type="entry name" value="MOLYBDENUM COFACTOR CYTIDYLYLTRANSFERASE"/>
    <property type="match status" value="1"/>
</dbReference>
<dbReference type="RefSeq" id="WP_118870222.1">
    <property type="nucleotide sequence ID" value="NZ_CP022760.1"/>
</dbReference>
<dbReference type="SUPFAM" id="SSF53448">
    <property type="entry name" value="Nucleotide-diphospho-sugar transferases"/>
    <property type="match status" value="1"/>
</dbReference>
<proteinExistence type="predicted"/>
<feature type="domain" description="MobA-like NTP transferase" evidence="3">
    <location>
        <begin position="8"/>
        <end position="172"/>
    </location>
</feature>
<dbReference type="EMBL" id="CP022760">
    <property type="protein sequence ID" value="AXV83483.1"/>
    <property type="molecule type" value="Genomic_DNA"/>
</dbReference>
<dbReference type="CDD" id="cd04182">
    <property type="entry name" value="GT_2_like_f"/>
    <property type="match status" value="1"/>
</dbReference>
<evidence type="ECO:0000256" key="1">
    <source>
        <dbReference type="ARBA" id="ARBA00022842"/>
    </source>
</evidence>
<accession>A0AAD0SB91</accession>
<evidence type="ECO:0000259" key="3">
    <source>
        <dbReference type="Pfam" id="PF12804"/>
    </source>
</evidence>
<dbReference type="AlphaFoldDB" id="A0AAD0SB91"/>
<keyword evidence="4" id="KW-0614">Plasmid</keyword>
<feature type="region of interest" description="Disordered" evidence="2">
    <location>
        <begin position="192"/>
        <end position="219"/>
    </location>
</feature>
<dbReference type="Gene3D" id="3.90.550.10">
    <property type="entry name" value="Spore Coat Polysaccharide Biosynthesis Protein SpsA, Chain A"/>
    <property type="match status" value="1"/>
</dbReference>
<geneLocation type="plasmid" evidence="4 5">
    <name>unnamed</name>
</geneLocation>
<keyword evidence="1" id="KW-0460">Magnesium</keyword>
<reference evidence="4 5" key="1">
    <citation type="submission" date="2017-08" db="EMBL/GenBank/DDBJ databases">
        <title>Genome sequences of Ralstonia solanacearum Species Complex (RSSC) isolated from Potato bacterial wilts in Korea.</title>
        <authorList>
            <person name="Cho H."/>
            <person name="Song E.-S."/>
            <person name="Lee Y.K."/>
            <person name="Lee S."/>
            <person name="Lee S.-W."/>
            <person name="Jo A."/>
            <person name="Kim J.-G."/>
            <person name="Hwang I."/>
        </authorList>
    </citation>
    <scope>NUCLEOTIDE SEQUENCE [LARGE SCALE GENOMIC DNA]</scope>
    <source>
        <strain evidence="4 5">T98</strain>
        <plasmid evidence="4 5">unnamed</plasmid>
    </source>
</reference>
<sequence length="219" mass="22604">MRRQSVVGVLLAAGRGSRFDPDGTVNKLLAALPDGTPVAVQAARHLRAVLDDVVAVVPAAATHGVEVERLAALLAEAGCDVLRCTHAARGMGASLAAGVAARPHASGWIIALADMPWLAPRTIARVGQALDAHHCVAPFHQGQRGHPIGFGADYFAGLAALDGDEGARRLIDPARLIRLDVEDAGTLRDVDTPADMALAHPPDLSTGHPNPPAKPAATD</sequence>